<organism evidence="1 2">
    <name type="scientific">Candidatus Nanohalococcus occultus</name>
    <dbReference type="NCBI Taxonomy" id="2978047"/>
    <lineage>
        <taxon>Archaea</taxon>
        <taxon>Candidatus Nanohalarchaeota</taxon>
        <taxon>Candidatus Nanohalarchaeota incertae sedis</taxon>
        <taxon>Candidatus Nanohalococcus</taxon>
    </lineage>
</organism>
<evidence type="ECO:0000313" key="1">
    <source>
        <dbReference type="EMBL" id="WEL19672.1"/>
    </source>
</evidence>
<name>A0ABY8CEP9_9ARCH</name>
<dbReference type="EMBL" id="CP104395">
    <property type="protein sequence ID" value="WEL19672.1"/>
    <property type="molecule type" value="Genomic_DNA"/>
</dbReference>
<reference evidence="1 2" key="1">
    <citation type="submission" date="2022-09" db="EMBL/GenBank/DDBJ databases">
        <title>Xylan utilization by haloarchaea-nanohaloarchaea associations.</title>
        <authorList>
            <person name="Yakimov M."/>
        </authorList>
    </citation>
    <scope>NUCLEOTIDE SEQUENCE [LARGE SCALE GENOMIC DNA]</scope>
    <source>
        <strain evidence="1 2">SVXNc</strain>
    </source>
</reference>
<dbReference type="Proteomes" id="UP001218034">
    <property type="component" value="Chromosome"/>
</dbReference>
<accession>A0ABY8CEP9</accession>
<sequence length="62" mass="6797">MGVDEYDNDNYLVREEMNQIRDGDYTVENTGAGYDGEVTDTGLEELSADEMVANSILGGESE</sequence>
<dbReference type="GeneID" id="90590095"/>
<gene>
    <name evidence="1" type="ORF">SVXNc_0658</name>
</gene>
<keyword evidence="2" id="KW-1185">Reference proteome</keyword>
<protein>
    <submittedName>
        <fullName evidence="1">Uncharacterized protein</fullName>
    </submittedName>
</protein>
<proteinExistence type="predicted"/>
<dbReference type="RefSeq" id="WP_347721506.1">
    <property type="nucleotide sequence ID" value="NZ_CP104395.1"/>
</dbReference>
<evidence type="ECO:0000313" key="2">
    <source>
        <dbReference type="Proteomes" id="UP001218034"/>
    </source>
</evidence>